<evidence type="ECO:0000256" key="2">
    <source>
        <dbReference type="ARBA" id="ARBA00023002"/>
    </source>
</evidence>
<dbReference type="Pfam" id="PF00171">
    <property type="entry name" value="Aldedh"/>
    <property type="match status" value="1"/>
</dbReference>
<dbReference type="InterPro" id="IPR016160">
    <property type="entry name" value="Ald_DH_CS_CYS"/>
</dbReference>
<evidence type="ECO:0000256" key="1">
    <source>
        <dbReference type="ARBA" id="ARBA00009986"/>
    </source>
</evidence>
<keyword evidence="7" id="KW-1185">Reference proteome</keyword>
<evidence type="ECO:0000313" key="7">
    <source>
        <dbReference type="Proteomes" id="UP000093000"/>
    </source>
</evidence>
<keyword evidence="2 4" id="KW-0560">Oxidoreductase</keyword>
<protein>
    <submittedName>
        <fullName evidence="6">Putative aldehyde dehydrogenase DhaS</fullName>
    </submittedName>
</protein>
<accession>A0A1C7NHA4</accession>
<dbReference type="PROSITE" id="PS00070">
    <property type="entry name" value="ALDEHYDE_DEHYDR_CYS"/>
    <property type="match status" value="1"/>
</dbReference>
<dbReference type="InterPro" id="IPR015590">
    <property type="entry name" value="Aldehyde_DH_dom"/>
</dbReference>
<dbReference type="InterPro" id="IPR029510">
    <property type="entry name" value="Ald_DH_CS_GLU"/>
</dbReference>
<comment type="similarity">
    <text evidence="1 4">Belongs to the aldehyde dehydrogenase family.</text>
</comment>
<evidence type="ECO:0000259" key="5">
    <source>
        <dbReference type="Pfam" id="PF00171"/>
    </source>
</evidence>
<dbReference type="InterPro" id="IPR016161">
    <property type="entry name" value="Ald_DH/histidinol_DH"/>
</dbReference>
<evidence type="ECO:0000313" key="6">
    <source>
        <dbReference type="EMBL" id="OBZ88493.1"/>
    </source>
</evidence>
<dbReference type="Proteomes" id="UP000093000">
    <property type="component" value="Unassembled WGS sequence"/>
</dbReference>
<organism evidence="6 7">
    <name type="scientific">Choanephora cucurbitarum</name>
    <dbReference type="NCBI Taxonomy" id="101091"/>
    <lineage>
        <taxon>Eukaryota</taxon>
        <taxon>Fungi</taxon>
        <taxon>Fungi incertae sedis</taxon>
        <taxon>Mucoromycota</taxon>
        <taxon>Mucoromycotina</taxon>
        <taxon>Mucoromycetes</taxon>
        <taxon>Mucorales</taxon>
        <taxon>Mucorineae</taxon>
        <taxon>Choanephoraceae</taxon>
        <taxon>Choanephoroideae</taxon>
        <taxon>Choanephora</taxon>
    </lineage>
</organism>
<dbReference type="Gene3D" id="3.40.309.10">
    <property type="entry name" value="Aldehyde Dehydrogenase, Chain A, domain 2"/>
    <property type="match status" value="1"/>
</dbReference>
<sequence>MSRLWLTKGKQWTPYIHGQFTRPLLSPRKIVKPADITSSFEIVEASTGQVQEALISAKHVSVSSDWQTNHKFRRDCLLALAQTLEKNEHTMAQLESSQTGKPLSDSLYEVNDAVDCLRYFAGCCDKLYGQSHSFHNMYAFTTREPLGTVSLITSFNYPLLLTCWKLGPALAAGNCAIVKPAPQTPLSSLALADLATDILPPGVLNVLPGGVDVGQALVDHTDKTSFTGSTRVGQDIMRQAANRLLPLTLECGGKNAAIVCEDTNLPDAANHVAMGAFSNAGQNCCAISRVLVQQSVYDEFLDRLTNIVHSSWRATSDIKDSEDHQLYGPLIDRHQYTRVKKYIETNPTLPLITGNIQNPDKGYYIAPTVFVHVPDDSPLATEEIFGPVLSILSPFEHLDEAIERVNTSEYGLAAGVFSQDLRKAHIAASQIRAGYVWINTYNIMPPSLPFGGRSLSGIGKDLGQSAIDAFSFQKSVMVAL</sequence>
<dbReference type="InParanoid" id="A0A1C7NHA4"/>
<dbReference type="EMBL" id="LUGH01000149">
    <property type="protein sequence ID" value="OBZ88493.1"/>
    <property type="molecule type" value="Genomic_DNA"/>
</dbReference>
<feature type="active site" evidence="3">
    <location>
        <position position="250"/>
    </location>
</feature>
<dbReference type="Gene3D" id="3.40.605.10">
    <property type="entry name" value="Aldehyde Dehydrogenase, Chain A, domain 1"/>
    <property type="match status" value="1"/>
</dbReference>
<dbReference type="GO" id="GO:0016620">
    <property type="term" value="F:oxidoreductase activity, acting on the aldehyde or oxo group of donors, NAD or NADP as acceptor"/>
    <property type="evidence" value="ECO:0007669"/>
    <property type="project" value="InterPro"/>
</dbReference>
<comment type="caution">
    <text evidence="6">The sequence shown here is derived from an EMBL/GenBank/DDBJ whole genome shotgun (WGS) entry which is preliminary data.</text>
</comment>
<reference evidence="6 7" key="1">
    <citation type="submission" date="2016-03" db="EMBL/GenBank/DDBJ databases">
        <title>Choanephora cucurbitarum.</title>
        <authorList>
            <person name="Min B."/>
            <person name="Park H."/>
            <person name="Park J.-H."/>
            <person name="Shin H.-D."/>
            <person name="Choi I.-G."/>
        </authorList>
    </citation>
    <scope>NUCLEOTIDE SEQUENCE [LARGE SCALE GENOMIC DNA]</scope>
    <source>
        <strain evidence="6 7">KUS-F28377</strain>
    </source>
</reference>
<name>A0A1C7NHA4_9FUNG</name>
<evidence type="ECO:0000256" key="4">
    <source>
        <dbReference type="RuleBase" id="RU003345"/>
    </source>
</evidence>
<dbReference type="InterPro" id="IPR016163">
    <property type="entry name" value="Ald_DH_C"/>
</dbReference>
<evidence type="ECO:0000256" key="3">
    <source>
        <dbReference type="PROSITE-ProRule" id="PRU10007"/>
    </source>
</evidence>
<dbReference type="OrthoDB" id="310895at2759"/>
<dbReference type="PROSITE" id="PS00687">
    <property type="entry name" value="ALDEHYDE_DEHYDR_GLU"/>
    <property type="match status" value="1"/>
</dbReference>
<proteinExistence type="inferred from homology"/>
<dbReference type="STRING" id="101091.A0A1C7NHA4"/>
<dbReference type="PANTHER" id="PTHR11699">
    <property type="entry name" value="ALDEHYDE DEHYDROGENASE-RELATED"/>
    <property type="match status" value="1"/>
</dbReference>
<dbReference type="SUPFAM" id="SSF53720">
    <property type="entry name" value="ALDH-like"/>
    <property type="match status" value="1"/>
</dbReference>
<gene>
    <name evidence="6" type="primary">dhaS</name>
    <name evidence="6" type="ORF">A0J61_03456</name>
</gene>
<feature type="domain" description="Aldehyde dehydrogenase" evidence="5">
    <location>
        <begin position="29"/>
        <end position="476"/>
    </location>
</feature>
<dbReference type="FunFam" id="3.40.605.10:FF:000007">
    <property type="entry name" value="NAD/NADP-dependent betaine aldehyde dehydrogenase"/>
    <property type="match status" value="1"/>
</dbReference>
<dbReference type="CDD" id="cd07078">
    <property type="entry name" value="ALDH"/>
    <property type="match status" value="1"/>
</dbReference>
<dbReference type="InterPro" id="IPR016162">
    <property type="entry name" value="Ald_DH_N"/>
</dbReference>
<dbReference type="AlphaFoldDB" id="A0A1C7NHA4"/>